<dbReference type="RefSeq" id="WP_345137856.1">
    <property type="nucleotide sequence ID" value="NZ_BAABAT010000043.1"/>
</dbReference>
<name>A0ABP8DPB8_9ACTN</name>
<dbReference type="EMBL" id="BAABAT010000043">
    <property type="protein sequence ID" value="GAA4260952.1"/>
    <property type="molecule type" value="Genomic_DNA"/>
</dbReference>
<dbReference type="PRINTS" id="PR00038">
    <property type="entry name" value="HTHLUXR"/>
</dbReference>
<dbReference type="Gene3D" id="1.25.40.10">
    <property type="entry name" value="Tetratricopeptide repeat domain"/>
    <property type="match status" value="1"/>
</dbReference>
<dbReference type="SUPFAM" id="SSF48452">
    <property type="entry name" value="TPR-like"/>
    <property type="match status" value="1"/>
</dbReference>
<dbReference type="Proteomes" id="UP001500620">
    <property type="component" value="Unassembled WGS sequence"/>
</dbReference>
<dbReference type="PANTHER" id="PTHR47691">
    <property type="entry name" value="REGULATOR-RELATED"/>
    <property type="match status" value="1"/>
</dbReference>
<evidence type="ECO:0000313" key="3">
    <source>
        <dbReference type="EMBL" id="GAA4260952.1"/>
    </source>
</evidence>
<accession>A0ABP8DPB8</accession>
<proteinExistence type="predicted"/>
<dbReference type="InterPro" id="IPR011990">
    <property type="entry name" value="TPR-like_helical_dom_sf"/>
</dbReference>
<evidence type="ECO:0000313" key="4">
    <source>
        <dbReference type="Proteomes" id="UP001500620"/>
    </source>
</evidence>
<dbReference type="Pfam" id="PF00196">
    <property type="entry name" value="GerE"/>
    <property type="match status" value="1"/>
</dbReference>
<comment type="caution">
    <text evidence="3">The sequence shown here is derived from an EMBL/GenBank/DDBJ whole genome shotgun (WGS) entry which is preliminary data.</text>
</comment>
<feature type="compositionally biased region" description="Low complexity" evidence="1">
    <location>
        <begin position="303"/>
        <end position="319"/>
    </location>
</feature>
<dbReference type="PANTHER" id="PTHR47691:SF3">
    <property type="entry name" value="HTH-TYPE TRANSCRIPTIONAL REGULATOR RV0890C-RELATED"/>
    <property type="match status" value="1"/>
</dbReference>
<organism evidence="3 4">
    <name type="scientific">Dactylosporangium darangshiense</name>
    <dbReference type="NCBI Taxonomy" id="579108"/>
    <lineage>
        <taxon>Bacteria</taxon>
        <taxon>Bacillati</taxon>
        <taxon>Actinomycetota</taxon>
        <taxon>Actinomycetes</taxon>
        <taxon>Micromonosporales</taxon>
        <taxon>Micromonosporaceae</taxon>
        <taxon>Dactylosporangium</taxon>
    </lineage>
</organism>
<dbReference type="InterPro" id="IPR036388">
    <property type="entry name" value="WH-like_DNA-bd_sf"/>
</dbReference>
<sequence length="389" mass="42303">MRAALEFCLTEPGQAQHALTISDDVWLYFHGGHVSEGRRWYERSLALATEPTPARAAALWANGLMAINQTDFPAARRLLGESRALAEALGDRSNHATAEAWSGWLAMNEGDLPEATAHLERARAEHLALHDTTAAALDQQFMAKVVLESGDAARAVPLFEHSRDASRAQGNLWLWSWALIQLGRAVWQLGDRQRARKLIVEGLRLKVQLDDRLATGYSLELLAWVIATDDPERAARLLGRARGVLQAVGATGLPYLRADHQECTAHLRATLGEHALTKLIDRGAALTFDEAVAEALQDEAARSTGAEGPAGTEAAAASAIVPPERSPLTRRERQVAALIADGLTNKQIAARLVISRRTAEGHVDHIMTKLGFTSRTQIAAMVTRRPHVA</sequence>
<dbReference type="SMART" id="SM00421">
    <property type="entry name" value="HTH_LUXR"/>
    <property type="match status" value="1"/>
</dbReference>
<evidence type="ECO:0000256" key="1">
    <source>
        <dbReference type="SAM" id="MobiDB-lite"/>
    </source>
</evidence>
<evidence type="ECO:0000259" key="2">
    <source>
        <dbReference type="PROSITE" id="PS50043"/>
    </source>
</evidence>
<dbReference type="PROSITE" id="PS50043">
    <property type="entry name" value="HTH_LUXR_2"/>
    <property type="match status" value="1"/>
</dbReference>
<protein>
    <recommendedName>
        <fullName evidence="2">HTH luxR-type domain-containing protein</fullName>
    </recommendedName>
</protein>
<dbReference type="InterPro" id="IPR016032">
    <property type="entry name" value="Sig_transdc_resp-reg_C-effctor"/>
</dbReference>
<feature type="domain" description="HTH luxR-type" evidence="2">
    <location>
        <begin position="321"/>
        <end position="386"/>
    </location>
</feature>
<dbReference type="SUPFAM" id="SSF46894">
    <property type="entry name" value="C-terminal effector domain of the bipartite response regulators"/>
    <property type="match status" value="1"/>
</dbReference>
<dbReference type="CDD" id="cd06170">
    <property type="entry name" value="LuxR_C_like"/>
    <property type="match status" value="1"/>
</dbReference>
<feature type="region of interest" description="Disordered" evidence="1">
    <location>
        <begin position="301"/>
        <end position="328"/>
    </location>
</feature>
<dbReference type="Gene3D" id="1.10.10.10">
    <property type="entry name" value="Winged helix-like DNA-binding domain superfamily/Winged helix DNA-binding domain"/>
    <property type="match status" value="1"/>
</dbReference>
<reference evidence="4" key="1">
    <citation type="journal article" date="2019" name="Int. J. Syst. Evol. Microbiol.">
        <title>The Global Catalogue of Microorganisms (GCM) 10K type strain sequencing project: providing services to taxonomists for standard genome sequencing and annotation.</title>
        <authorList>
            <consortium name="The Broad Institute Genomics Platform"/>
            <consortium name="The Broad Institute Genome Sequencing Center for Infectious Disease"/>
            <person name="Wu L."/>
            <person name="Ma J."/>
        </authorList>
    </citation>
    <scope>NUCLEOTIDE SEQUENCE [LARGE SCALE GENOMIC DNA]</scope>
    <source>
        <strain evidence="4">JCM 17441</strain>
    </source>
</reference>
<keyword evidence="4" id="KW-1185">Reference proteome</keyword>
<dbReference type="InterPro" id="IPR000792">
    <property type="entry name" value="Tscrpt_reg_LuxR_C"/>
</dbReference>
<gene>
    <name evidence="3" type="ORF">GCM10022255_091650</name>
</gene>